<protein>
    <submittedName>
        <fullName evidence="3">Uncharacterized protein</fullName>
    </submittedName>
</protein>
<sequence length="507" mass="57062">MLLPRPPTSSTSTCRTSSSFGNVLISVLLVANLLAFVALCCQQQQHELHVKVHTLQERPNHHRALLGDDSSTSRTSSSSSLLNVKILVAIAAYDFSQLPHLEEVLDGYHDLCVSGAIVKVVIHTTVAWPVPLLDLLQTRFPCSQFTMDIVLKLPRIRLHLVDCHRKLFYTHLEEYDLFIYTEDDQRVTPRTVATYLQETNKIEQLISHQEEGHKQYQPADFNVGIVRYEYNFPANMVIDDSTRAATENVTRVYWEHSSFKPPIVPNAMDAVPQHPLAGKYVHMKNHHQGMFLATRALLKAWKDRCQFDVASNRPGQKKNPSQPLFGTQRVWMSSQQLYGNKFGCAVQQVLPLDNFGALTVHHLPNKNYRRVGQYRTRDTNRDEGVVVEQKNNAHGHAAAYCALRHNNNSNPKRKNKSDIPWMPTRQSTQSNQATNLETKNTSLSSICGTRRNHDRARYANDIVAASGGLKSSIINGCFDKGHHGVHREGLAGDGAAMLVGYLEAGYN</sequence>
<feature type="region of interest" description="Disordered" evidence="1">
    <location>
        <begin position="404"/>
        <end position="437"/>
    </location>
</feature>
<feature type="transmembrane region" description="Helical" evidence="2">
    <location>
        <begin position="20"/>
        <end position="41"/>
    </location>
</feature>
<comment type="caution">
    <text evidence="3">The sequence shown here is derived from an EMBL/GenBank/DDBJ whole genome shotgun (WGS) entry which is preliminary data.</text>
</comment>
<dbReference type="EMBL" id="CAICTM010001971">
    <property type="protein sequence ID" value="CAB9527299.1"/>
    <property type="molecule type" value="Genomic_DNA"/>
</dbReference>
<keyword evidence="2" id="KW-0472">Membrane</keyword>
<accession>A0A9N8EXA4</accession>
<dbReference type="AlphaFoldDB" id="A0A9N8EXA4"/>
<name>A0A9N8EXA4_9STRA</name>
<dbReference type="Proteomes" id="UP001153069">
    <property type="component" value="Unassembled WGS sequence"/>
</dbReference>
<keyword evidence="2" id="KW-1133">Transmembrane helix</keyword>
<dbReference type="OrthoDB" id="39955at2759"/>
<reference evidence="3" key="1">
    <citation type="submission" date="2020-06" db="EMBL/GenBank/DDBJ databases">
        <authorList>
            <consortium name="Plant Systems Biology data submission"/>
        </authorList>
    </citation>
    <scope>NUCLEOTIDE SEQUENCE</scope>
    <source>
        <strain evidence="3">D6</strain>
    </source>
</reference>
<gene>
    <name evidence="3" type="ORF">SEMRO_1973_G308690.1</name>
</gene>
<evidence type="ECO:0000256" key="1">
    <source>
        <dbReference type="SAM" id="MobiDB-lite"/>
    </source>
</evidence>
<keyword evidence="4" id="KW-1185">Reference proteome</keyword>
<evidence type="ECO:0000313" key="4">
    <source>
        <dbReference type="Proteomes" id="UP001153069"/>
    </source>
</evidence>
<evidence type="ECO:0000313" key="3">
    <source>
        <dbReference type="EMBL" id="CAB9527299.1"/>
    </source>
</evidence>
<evidence type="ECO:0000256" key="2">
    <source>
        <dbReference type="SAM" id="Phobius"/>
    </source>
</evidence>
<keyword evidence="2" id="KW-0812">Transmembrane</keyword>
<organism evidence="3 4">
    <name type="scientific">Seminavis robusta</name>
    <dbReference type="NCBI Taxonomy" id="568900"/>
    <lineage>
        <taxon>Eukaryota</taxon>
        <taxon>Sar</taxon>
        <taxon>Stramenopiles</taxon>
        <taxon>Ochrophyta</taxon>
        <taxon>Bacillariophyta</taxon>
        <taxon>Bacillariophyceae</taxon>
        <taxon>Bacillariophycidae</taxon>
        <taxon>Naviculales</taxon>
        <taxon>Naviculaceae</taxon>
        <taxon>Seminavis</taxon>
    </lineage>
</organism>
<proteinExistence type="predicted"/>
<feature type="compositionally biased region" description="Polar residues" evidence="1">
    <location>
        <begin position="424"/>
        <end position="437"/>
    </location>
</feature>